<reference evidence="2" key="1">
    <citation type="journal article" date="2021" name="IMA Fungus">
        <title>Genomic characterization of three marine fungi, including Emericellopsis atlantica sp. nov. with signatures of a generalist lifestyle and marine biomass degradation.</title>
        <authorList>
            <person name="Hagestad O.C."/>
            <person name="Hou L."/>
            <person name="Andersen J.H."/>
            <person name="Hansen E.H."/>
            <person name="Altermark B."/>
            <person name="Li C."/>
            <person name="Kuhnert E."/>
            <person name="Cox R.J."/>
            <person name="Crous P.W."/>
            <person name="Spatafora J.W."/>
            <person name="Lail K."/>
            <person name="Amirebrahimi M."/>
            <person name="Lipzen A."/>
            <person name="Pangilinan J."/>
            <person name="Andreopoulos W."/>
            <person name="Hayes R.D."/>
            <person name="Ng V."/>
            <person name="Grigoriev I.V."/>
            <person name="Jackson S.A."/>
            <person name="Sutton T.D.S."/>
            <person name="Dobson A.D.W."/>
            <person name="Rama T."/>
        </authorList>
    </citation>
    <scope>NUCLEOTIDE SEQUENCE</scope>
    <source>
        <strain evidence="2">TRa018bII</strain>
    </source>
</reference>
<feature type="transmembrane region" description="Helical" evidence="1">
    <location>
        <begin position="195"/>
        <end position="214"/>
    </location>
</feature>
<feature type="transmembrane region" description="Helical" evidence="1">
    <location>
        <begin position="262"/>
        <end position="286"/>
    </location>
</feature>
<dbReference type="Proteomes" id="UP000824998">
    <property type="component" value="Unassembled WGS sequence"/>
</dbReference>
<feature type="transmembrane region" description="Helical" evidence="1">
    <location>
        <begin position="164"/>
        <end position="189"/>
    </location>
</feature>
<dbReference type="AlphaFoldDB" id="A0A9P8C1A2"/>
<proteinExistence type="predicted"/>
<protein>
    <submittedName>
        <fullName evidence="2">Uncharacterized protein</fullName>
    </submittedName>
</protein>
<gene>
    <name evidence="2" type="ORF">BJ875DRAFT_546339</name>
</gene>
<feature type="transmembrane region" description="Helical" evidence="1">
    <location>
        <begin position="226"/>
        <end position="250"/>
    </location>
</feature>
<keyword evidence="1" id="KW-0472">Membrane</keyword>
<evidence type="ECO:0000313" key="2">
    <source>
        <dbReference type="EMBL" id="KAG9230233.1"/>
    </source>
</evidence>
<keyword evidence="3" id="KW-1185">Reference proteome</keyword>
<evidence type="ECO:0000313" key="3">
    <source>
        <dbReference type="Proteomes" id="UP000824998"/>
    </source>
</evidence>
<keyword evidence="1" id="KW-1133">Transmembrane helix</keyword>
<keyword evidence="1" id="KW-0812">Transmembrane</keyword>
<evidence type="ECO:0000256" key="1">
    <source>
        <dbReference type="SAM" id="Phobius"/>
    </source>
</evidence>
<organism evidence="2 3">
    <name type="scientific">Amylocarpus encephaloides</name>
    <dbReference type="NCBI Taxonomy" id="45428"/>
    <lineage>
        <taxon>Eukaryota</taxon>
        <taxon>Fungi</taxon>
        <taxon>Dikarya</taxon>
        <taxon>Ascomycota</taxon>
        <taxon>Pezizomycotina</taxon>
        <taxon>Leotiomycetes</taxon>
        <taxon>Helotiales</taxon>
        <taxon>Helotiales incertae sedis</taxon>
        <taxon>Amylocarpus</taxon>
    </lineage>
</organism>
<sequence length="288" mass="32507">MSLSEVAEVFGRWTRLRRHDYMRVRAHNENNRHPEPRTSFAECLEGDDPGRFESWPNLTIEDDYRSQHDQPSLVSSAATWTVNHRHDNQRRQQLQKQYSHAKSTPVKPLCNKISSKRDVLIIILSLYLTTPNTNTRPALIGSSSFIRITSLHQLKSTYRHSLPFLSALILFIGTLIFLLTITTGLPGVLDLTNTTILYLGNLFPGTLGGVIFTASSLITTINCQDCWYIVGAWIVIGSIRFTLASALFFIGTTEASFQATLASWWGSCAFLIGSWLQCTIVQALFIRR</sequence>
<name>A0A9P8C1A2_9HELO</name>
<dbReference type="OrthoDB" id="2603at2759"/>
<accession>A0A9P8C1A2</accession>
<dbReference type="EMBL" id="MU251690">
    <property type="protein sequence ID" value="KAG9230233.1"/>
    <property type="molecule type" value="Genomic_DNA"/>
</dbReference>
<comment type="caution">
    <text evidence="2">The sequence shown here is derived from an EMBL/GenBank/DDBJ whole genome shotgun (WGS) entry which is preliminary data.</text>
</comment>